<reference evidence="5" key="1">
    <citation type="journal article" date="2019" name="Int. J. Syst. Evol. Microbiol.">
        <title>The Global Catalogue of Microorganisms (GCM) 10K type strain sequencing project: providing services to taxonomists for standard genome sequencing and annotation.</title>
        <authorList>
            <consortium name="The Broad Institute Genomics Platform"/>
            <consortium name="The Broad Institute Genome Sequencing Center for Infectious Disease"/>
            <person name="Wu L."/>
            <person name="Ma J."/>
        </authorList>
    </citation>
    <scope>NUCLEOTIDE SEQUENCE [LARGE SCALE GENOMIC DNA]</scope>
    <source>
        <strain evidence="5">JCM 9650</strain>
    </source>
</reference>
<evidence type="ECO:0000256" key="1">
    <source>
        <dbReference type="ARBA" id="ARBA00022679"/>
    </source>
</evidence>
<dbReference type="PANTHER" id="PTHR43775:SF51">
    <property type="entry name" value="INACTIVE PHENOLPHTHIOCEROL SYNTHESIS POLYKETIDE SYNTHASE TYPE I PKS1-RELATED"/>
    <property type="match status" value="1"/>
</dbReference>
<keyword evidence="2" id="KW-0511">Multifunctional enzyme</keyword>
<dbReference type="SMART" id="SM00827">
    <property type="entry name" value="PKS_AT"/>
    <property type="match status" value="1"/>
</dbReference>
<dbReference type="EMBL" id="BAAAVA010000143">
    <property type="protein sequence ID" value="GAA2955564.1"/>
    <property type="molecule type" value="Genomic_DNA"/>
</dbReference>
<dbReference type="InterPro" id="IPR014043">
    <property type="entry name" value="Acyl_transferase_dom"/>
</dbReference>
<accession>A0ABP6K0A3</accession>
<dbReference type="Proteomes" id="UP001501423">
    <property type="component" value="Unassembled WGS sequence"/>
</dbReference>
<protein>
    <recommendedName>
        <fullName evidence="3">Malonyl-CoA:ACP transacylase (MAT) domain-containing protein</fullName>
    </recommendedName>
</protein>
<proteinExistence type="predicted"/>
<organism evidence="4 5">
    <name type="scientific">Streptomyces erythrogriseus</name>
    <dbReference type="NCBI Taxonomy" id="284027"/>
    <lineage>
        <taxon>Bacteria</taxon>
        <taxon>Bacillati</taxon>
        <taxon>Actinomycetota</taxon>
        <taxon>Actinomycetes</taxon>
        <taxon>Kitasatosporales</taxon>
        <taxon>Streptomycetaceae</taxon>
        <taxon>Streptomyces</taxon>
        <taxon>Streptomyces griseoincarnatus group</taxon>
    </lineage>
</organism>
<dbReference type="InterPro" id="IPR050091">
    <property type="entry name" value="PKS_NRPS_Biosynth_Enz"/>
</dbReference>
<keyword evidence="1" id="KW-0808">Transferase</keyword>
<dbReference type="InterPro" id="IPR016035">
    <property type="entry name" value="Acyl_Trfase/lysoPLipase"/>
</dbReference>
<evidence type="ECO:0000259" key="3">
    <source>
        <dbReference type="SMART" id="SM00827"/>
    </source>
</evidence>
<dbReference type="SUPFAM" id="SSF52151">
    <property type="entry name" value="FabD/lysophospholipase-like"/>
    <property type="match status" value="1"/>
</dbReference>
<feature type="domain" description="Malonyl-CoA:ACP transacylase (MAT)" evidence="3">
    <location>
        <begin position="37"/>
        <end position="239"/>
    </location>
</feature>
<sequence>MTPGRGRNGPHTSAARTPVLVTGEGETAVLFGAGRRVRPAMVRALYGTFPVFRTQFDTGCRGLDVRLPLPLAAAVFAPEHGADAALLDRADFGRAALFAYQVALYHTWQDWGMRIGAVAGAGSGTVAAAHVAGGLGLEKAARHVLTGRHDRPGRGAPRAPVAGHGDAQGLSALRAAGFRRVLACGPGPREDAETAVAAGEVPALLAAMAHLRLSGPRIDWEALWWARHRADVHAVLRRVLEAA</sequence>
<comment type="caution">
    <text evidence="4">The sequence shown here is derived from an EMBL/GenBank/DDBJ whole genome shotgun (WGS) entry which is preliminary data.</text>
</comment>
<name>A0ABP6K0A3_9ACTN</name>
<evidence type="ECO:0000256" key="2">
    <source>
        <dbReference type="ARBA" id="ARBA00023268"/>
    </source>
</evidence>
<evidence type="ECO:0000313" key="5">
    <source>
        <dbReference type="Proteomes" id="UP001501423"/>
    </source>
</evidence>
<dbReference type="PANTHER" id="PTHR43775">
    <property type="entry name" value="FATTY ACID SYNTHASE"/>
    <property type="match status" value="1"/>
</dbReference>
<dbReference type="RefSeq" id="WP_346091257.1">
    <property type="nucleotide sequence ID" value="NZ_BAAAVA010000143.1"/>
</dbReference>
<keyword evidence="5" id="KW-1185">Reference proteome</keyword>
<dbReference type="InterPro" id="IPR001227">
    <property type="entry name" value="Ac_transferase_dom_sf"/>
</dbReference>
<evidence type="ECO:0000313" key="4">
    <source>
        <dbReference type="EMBL" id="GAA2955564.1"/>
    </source>
</evidence>
<gene>
    <name evidence="4" type="ORF">GCM10010478_64510</name>
</gene>
<dbReference type="Pfam" id="PF00698">
    <property type="entry name" value="Acyl_transf_1"/>
    <property type="match status" value="1"/>
</dbReference>
<dbReference type="Gene3D" id="3.40.366.10">
    <property type="entry name" value="Malonyl-Coenzyme A Acyl Carrier Protein, domain 2"/>
    <property type="match status" value="1"/>
</dbReference>